<evidence type="ECO:0000313" key="3">
    <source>
        <dbReference type="Proteomes" id="UP000314294"/>
    </source>
</evidence>
<feature type="region of interest" description="Disordered" evidence="1">
    <location>
        <begin position="16"/>
        <end position="118"/>
    </location>
</feature>
<comment type="caution">
    <text evidence="2">The sequence shown here is derived from an EMBL/GenBank/DDBJ whole genome shotgun (WGS) entry which is preliminary data.</text>
</comment>
<evidence type="ECO:0000313" key="2">
    <source>
        <dbReference type="EMBL" id="TNN33362.1"/>
    </source>
</evidence>
<feature type="compositionally biased region" description="Low complexity" evidence="1">
    <location>
        <begin position="58"/>
        <end position="70"/>
    </location>
</feature>
<organism evidence="2 3">
    <name type="scientific">Liparis tanakae</name>
    <name type="common">Tanaka's snailfish</name>
    <dbReference type="NCBI Taxonomy" id="230148"/>
    <lineage>
        <taxon>Eukaryota</taxon>
        <taxon>Metazoa</taxon>
        <taxon>Chordata</taxon>
        <taxon>Craniata</taxon>
        <taxon>Vertebrata</taxon>
        <taxon>Euteleostomi</taxon>
        <taxon>Actinopterygii</taxon>
        <taxon>Neopterygii</taxon>
        <taxon>Teleostei</taxon>
        <taxon>Neoteleostei</taxon>
        <taxon>Acanthomorphata</taxon>
        <taxon>Eupercaria</taxon>
        <taxon>Perciformes</taxon>
        <taxon>Cottioidei</taxon>
        <taxon>Cottales</taxon>
        <taxon>Liparidae</taxon>
        <taxon>Liparis</taxon>
    </lineage>
</organism>
<evidence type="ECO:0000256" key="1">
    <source>
        <dbReference type="SAM" id="MobiDB-lite"/>
    </source>
</evidence>
<accession>A0A4Z2EYR9</accession>
<name>A0A4Z2EYR9_9TELE</name>
<sequence length="225" mass="24060">MEENFFLKSGLRVWTKERQSVRNPESSSRWREAAKEKTHGLSQSLSLQSQHPLHLVHAAQQQQQQQQQQAVRASTARRRRGEAPGGLLSGGQTAQGPRVTAPLRPSCGDTREAHTGSGGGSLTFRTSCSCFSTEWTSSLSSQLNSSSCKHTAQGGFRAAGLQGCRAAGLQGCRAAGLQAATPPCSATGPRGHAHREVLLMCSTGGMPSTRHTWLQLQPDNTACIT</sequence>
<feature type="compositionally biased region" description="Low complexity" evidence="1">
    <location>
        <begin position="41"/>
        <end position="50"/>
    </location>
</feature>
<keyword evidence="3" id="KW-1185">Reference proteome</keyword>
<dbReference type="EMBL" id="SRLO01002266">
    <property type="protein sequence ID" value="TNN33362.1"/>
    <property type="molecule type" value="Genomic_DNA"/>
</dbReference>
<feature type="compositionally biased region" description="Basic and acidic residues" evidence="1">
    <location>
        <begin position="28"/>
        <end position="39"/>
    </location>
</feature>
<dbReference type="OrthoDB" id="10640768at2759"/>
<reference evidence="2 3" key="1">
    <citation type="submission" date="2019-03" db="EMBL/GenBank/DDBJ databases">
        <title>First draft genome of Liparis tanakae, snailfish: a comprehensive survey of snailfish specific genes.</title>
        <authorList>
            <person name="Kim W."/>
            <person name="Song I."/>
            <person name="Jeong J.-H."/>
            <person name="Kim D."/>
            <person name="Kim S."/>
            <person name="Ryu S."/>
            <person name="Song J.Y."/>
            <person name="Lee S.K."/>
        </authorList>
    </citation>
    <scope>NUCLEOTIDE SEQUENCE [LARGE SCALE GENOMIC DNA]</scope>
    <source>
        <tissue evidence="2">Muscle</tissue>
    </source>
</reference>
<proteinExistence type="predicted"/>
<dbReference type="Proteomes" id="UP000314294">
    <property type="component" value="Unassembled WGS sequence"/>
</dbReference>
<protein>
    <submittedName>
        <fullName evidence="2">Uncharacterized protein</fullName>
    </submittedName>
</protein>
<gene>
    <name evidence="2" type="ORF">EYF80_056480</name>
</gene>
<dbReference type="AlphaFoldDB" id="A0A4Z2EYR9"/>